<accession>A0A538TQJ4</accession>
<dbReference type="EMBL" id="VBOZ01000010">
    <property type="protein sequence ID" value="TMQ65901.1"/>
    <property type="molecule type" value="Genomic_DNA"/>
</dbReference>
<dbReference type="AlphaFoldDB" id="A0A538TQJ4"/>
<dbReference type="Proteomes" id="UP000317691">
    <property type="component" value="Unassembled WGS sequence"/>
</dbReference>
<name>A0A538TQJ4_UNCEI</name>
<dbReference type="InterPro" id="IPR023614">
    <property type="entry name" value="Porin_dom_sf"/>
</dbReference>
<proteinExistence type="predicted"/>
<reference evidence="1 2" key="1">
    <citation type="journal article" date="2019" name="Nat. Microbiol.">
        <title>Mediterranean grassland soil C-N compound turnover is dependent on rainfall and depth, and is mediated by genomically divergent microorganisms.</title>
        <authorList>
            <person name="Diamond S."/>
            <person name="Andeer P.F."/>
            <person name="Li Z."/>
            <person name="Crits-Christoph A."/>
            <person name="Burstein D."/>
            <person name="Anantharaman K."/>
            <person name="Lane K.R."/>
            <person name="Thomas B.C."/>
            <person name="Pan C."/>
            <person name="Northen T.R."/>
            <person name="Banfield J.F."/>
        </authorList>
    </citation>
    <scope>NUCLEOTIDE SEQUENCE [LARGE SCALE GENOMIC DNA]</scope>
    <source>
        <strain evidence="1">WS_9</strain>
    </source>
</reference>
<protein>
    <recommendedName>
        <fullName evidence="3">Porin</fullName>
    </recommendedName>
</protein>
<gene>
    <name evidence="1" type="ORF">E6K79_03265</name>
</gene>
<comment type="caution">
    <text evidence="1">The sequence shown here is derived from an EMBL/GenBank/DDBJ whole genome shotgun (WGS) entry which is preliminary data.</text>
</comment>
<dbReference type="Gene3D" id="2.40.160.10">
    <property type="entry name" value="Porin"/>
    <property type="match status" value="1"/>
</dbReference>
<organism evidence="1 2">
    <name type="scientific">Eiseniibacteriota bacterium</name>
    <dbReference type="NCBI Taxonomy" id="2212470"/>
    <lineage>
        <taxon>Bacteria</taxon>
        <taxon>Candidatus Eiseniibacteriota</taxon>
    </lineage>
</organism>
<evidence type="ECO:0000313" key="2">
    <source>
        <dbReference type="Proteomes" id="UP000317691"/>
    </source>
</evidence>
<evidence type="ECO:0008006" key="3">
    <source>
        <dbReference type="Google" id="ProtNLM"/>
    </source>
</evidence>
<dbReference type="SUPFAM" id="SSF56935">
    <property type="entry name" value="Porins"/>
    <property type="match status" value="1"/>
</dbReference>
<evidence type="ECO:0000313" key="1">
    <source>
        <dbReference type="EMBL" id="TMQ65901.1"/>
    </source>
</evidence>
<sequence>MNRLDWGRVLRSGFALLVAVAAAAWTPLRASASDVRVRGILDLVLDDKGEGADVNYLWGDNALDSYRLRLFVESAVSDRLDVFTEALYNEDVGVLPFGAYALFHPSPGRDMHVMAGLIPWPIGTWAPRANSNKNPLIGFPLEYQYHTTLSSFQLVPSRDALIADAGDGEDGTSYAFGSQGMPIVYDQWWDFGAVFLGSARPVEYSVGFVNGAPSWPSPGRDNTPGKSFLGRVGLAPTPGIRFGVSGSYGPYLIEDAVKSSLPPGKDAADFNQVLGMADFEWSAGHAELRAEGYANRWQTPTVGDLRVRGGYGELKYTLPAGFYVAGRYDIMRFGDVKDSTGTDRSWDADVDRLEVGVGYRMMKGVTAKVVYQRNKIQPPDPAADAEIKDIYAGQLSVIF</sequence>